<dbReference type="AlphaFoldDB" id="A0A1C3VRH7"/>
<dbReference type="Proteomes" id="UP000199205">
    <property type="component" value="Unassembled WGS sequence"/>
</dbReference>
<organism evidence="1 2">
    <name type="scientific">Rhizobium lusitanum</name>
    <dbReference type="NCBI Taxonomy" id="293958"/>
    <lineage>
        <taxon>Bacteria</taxon>
        <taxon>Pseudomonadati</taxon>
        <taxon>Pseudomonadota</taxon>
        <taxon>Alphaproteobacteria</taxon>
        <taxon>Hyphomicrobiales</taxon>
        <taxon>Rhizobiaceae</taxon>
        <taxon>Rhizobium/Agrobacterium group</taxon>
        <taxon>Rhizobium</taxon>
    </lineage>
</organism>
<dbReference type="EMBL" id="FMAF01000006">
    <property type="protein sequence ID" value="SCB30400.1"/>
    <property type="molecule type" value="Genomic_DNA"/>
</dbReference>
<sequence>MTEREKQTELSNLIAVLKQEGMPYPMTFGIDVGPQLNAVLGDCRRLVTVARKSNG</sequence>
<accession>A0A1C3VRH7</accession>
<evidence type="ECO:0000313" key="2">
    <source>
        <dbReference type="Proteomes" id="UP000199205"/>
    </source>
</evidence>
<proteinExistence type="predicted"/>
<reference evidence="1 2" key="1">
    <citation type="submission" date="2016-08" db="EMBL/GenBank/DDBJ databases">
        <authorList>
            <person name="Seilhamer J.J."/>
        </authorList>
    </citation>
    <scope>NUCLEOTIDE SEQUENCE [LARGE SCALE GENOMIC DNA]</scope>
    <source>
        <strain evidence="1 2">P1-7</strain>
    </source>
</reference>
<protein>
    <submittedName>
        <fullName evidence="1">Uncharacterized protein</fullName>
    </submittedName>
</protein>
<name>A0A1C3VRH7_9HYPH</name>
<evidence type="ECO:0000313" key="1">
    <source>
        <dbReference type="EMBL" id="SCB30400.1"/>
    </source>
</evidence>
<gene>
    <name evidence="1" type="ORF">GA0061101_106104</name>
</gene>